<keyword evidence="3" id="KW-1185">Reference proteome</keyword>
<reference evidence="2 3" key="1">
    <citation type="submission" date="2016-10" db="EMBL/GenBank/DDBJ databases">
        <authorList>
            <person name="Cai Z."/>
        </authorList>
    </citation>
    <scope>NUCLEOTIDE SEQUENCE [LARGE SCALE GENOMIC DNA]</scope>
</reference>
<evidence type="ECO:0000256" key="1">
    <source>
        <dbReference type="SAM" id="MobiDB-lite"/>
    </source>
</evidence>
<evidence type="ECO:0000313" key="3">
    <source>
        <dbReference type="Proteomes" id="UP000256970"/>
    </source>
</evidence>
<feature type="compositionally biased region" description="Low complexity" evidence="1">
    <location>
        <begin position="44"/>
        <end position="53"/>
    </location>
</feature>
<name>A0A383VLA3_TETOB</name>
<dbReference type="AlphaFoldDB" id="A0A383VLA3"/>
<evidence type="ECO:0000313" key="2">
    <source>
        <dbReference type="EMBL" id="SZX65680.1"/>
    </source>
</evidence>
<accession>A0A383VLA3</accession>
<organism evidence="2 3">
    <name type="scientific">Tetradesmus obliquus</name>
    <name type="common">Green alga</name>
    <name type="synonym">Acutodesmus obliquus</name>
    <dbReference type="NCBI Taxonomy" id="3088"/>
    <lineage>
        <taxon>Eukaryota</taxon>
        <taxon>Viridiplantae</taxon>
        <taxon>Chlorophyta</taxon>
        <taxon>core chlorophytes</taxon>
        <taxon>Chlorophyceae</taxon>
        <taxon>CS clade</taxon>
        <taxon>Sphaeropleales</taxon>
        <taxon>Scenedesmaceae</taxon>
        <taxon>Tetradesmus</taxon>
    </lineage>
</organism>
<sequence>MADALGQLLCYFYRNRDAVKDGRVVEAELTNKLVVPESATSSAQQQQQQQQQQPAALRHNRGGGSGSGAGPSQKKAKHDSAARHIQARALLQKTLTQLQAEHPELLPRAQGSAQQQSSNAEKLYKVYQTHRNSKTLQELLKYLSNYNQKGTNLQNVKNLNARLSHLLQPPRAPP</sequence>
<protein>
    <submittedName>
        <fullName evidence="2">Uncharacterized protein</fullName>
    </submittedName>
</protein>
<gene>
    <name evidence="2" type="ORF">BQ4739_LOCUS6152</name>
</gene>
<proteinExistence type="predicted"/>
<dbReference type="Proteomes" id="UP000256970">
    <property type="component" value="Unassembled WGS sequence"/>
</dbReference>
<dbReference type="EMBL" id="FNXT01000657">
    <property type="protein sequence ID" value="SZX65680.1"/>
    <property type="molecule type" value="Genomic_DNA"/>
</dbReference>
<feature type="region of interest" description="Disordered" evidence="1">
    <location>
        <begin position="38"/>
        <end position="88"/>
    </location>
</feature>